<organism evidence="2 3">
    <name type="scientific">Telmatospirillum siberiense</name>
    <dbReference type="NCBI Taxonomy" id="382514"/>
    <lineage>
        <taxon>Bacteria</taxon>
        <taxon>Pseudomonadati</taxon>
        <taxon>Pseudomonadota</taxon>
        <taxon>Alphaproteobacteria</taxon>
        <taxon>Rhodospirillales</taxon>
        <taxon>Rhodospirillaceae</taxon>
        <taxon>Telmatospirillum</taxon>
    </lineage>
</organism>
<dbReference type="Pfam" id="PF09084">
    <property type="entry name" value="NMT1"/>
    <property type="match status" value="1"/>
</dbReference>
<dbReference type="GO" id="GO:0009228">
    <property type="term" value="P:thiamine biosynthetic process"/>
    <property type="evidence" value="ECO:0007669"/>
    <property type="project" value="InterPro"/>
</dbReference>
<dbReference type="OrthoDB" id="6522570at2"/>
<evidence type="ECO:0000313" key="3">
    <source>
        <dbReference type="Proteomes" id="UP000233293"/>
    </source>
</evidence>
<dbReference type="Gene3D" id="3.40.190.10">
    <property type="entry name" value="Periplasmic binding protein-like II"/>
    <property type="match status" value="2"/>
</dbReference>
<comment type="caution">
    <text evidence="2">The sequence shown here is derived from an EMBL/GenBank/DDBJ whole genome shotgun (WGS) entry which is preliminary data.</text>
</comment>
<dbReference type="PANTHER" id="PTHR31528">
    <property type="entry name" value="4-AMINO-5-HYDROXYMETHYL-2-METHYLPYRIMIDINE PHOSPHATE SYNTHASE THI11-RELATED"/>
    <property type="match status" value="1"/>
</dbReference>
<evidence type="ECO:0000259" key="1">
    <source>
        <dbReference type="Pfam" id="PF09084"/>
    </source>
</evidence>
<dbReference type="InterPro" id="IPR027939">
    <property type="entry name" value="NMT1/THI5"/>
</dbReference>
<reference evidence="3" key="1">
    <citation type="submission" date="2017-12" db="EMBL/GenBank/DDBJ databases">
        <title>Draft genome sequence of Telmatospirillum siberiense 26-4b1T, an acidotolerant peatland alphaproteobacterium potentially involved in sulfur cycling.</title>
        <authorList>
            <person name="Hausmann B."/>
            <person name="Pjevac P."/>
            <person name="Schreck K."/>
            <person name="Herbold C.W."/>
            <person name="Daims H."/>
            <person name="Wagner M."/>
            <person name="Pester M."/>
            <person name="Loy A."/>
        </authorList>
    </citation>
    <scope>NUCLEOTIDE SEQUENCE [LARGE SCALE GENOMIC DNA]</scope>
    <source>
        <strain evidence="3">26-4b1</strain>
    </source>
</reference>
<dbReference type="PANTHER" id="PTHR31528:SF3">
    <property type="entry name" value="THIAMINE BIOSYNTHESIS PROTEIN HI_0357-RELATED"/>
    <property type="match status" value="1"/>
</dbReference>
<protein>
    <submittedName>
        <fullName evidence="2">ABC transporter substrate-binding protein</fullName>
    </submittedName>
</protein>
<gene>
    <name evidence="2" type="ORF">CWS72_23575</name>
</gene>
<dbReference type="AlphaFoldDB" id="A0A2N3PNW9"/>
<dbReference type="InterPro" id="IPR015168">
    <property type="entry name" value="SsuA/THI5"/>
</dbReference>
<keyword evidence="3" id="KW-1185">Reference proteome</keyword>
<dbReference type="EMBL" id="PIUM01000038">
    <property type="protein sequence ID" value="PKU22096.1"/>
    <property type="molecule type" value="Genomic_DNA"/>
</dbReference>
<dbReference type="SUPFAM" id="SSF53850">
    <property type="entry name" value="Periplasmic binding protein-like II"/>
    <property type="match status" value="1"/>
</dbReference>
<sequence length="384" mass="41872">MILKSIFYSICLSIARRFGKNNIFIKYKIGISHRIVAVMLFFSVMQPAFAVDSVTVGLSVYPSVADGGIWAVGDELGLWEKENLEVKVLTFQGAGVLVPQVASGNVTIGLPSPETILAAFAAGQTNLPIRFFYNVIPVNTMEFAVLADSQIHEVADLKNKKIGVGALTWGNIPSTRAVLKEAGLKAADYSIVPVGVLSSGFHALTAGEVDALNYNSGWHDILELSGTPLRRIKLPGVIGAMSANAFIAHAEALEKNPDLFIRFGRAFTAAEVACAANVRFCVEAFWRQHPEARPKEGDLPQAVQNAVEVVRRRLDRITLFPDGSPREPGAFDLLAIRRYVRQMALDGEFVSDNVPVDQLFTNRLVADFAKFDSGEIRTQARLAQ</sequence>
<feature type="domain" description="SsuA/THI5-like" evidence="1">
    <location>
        <begin position="72"/>
        <end position="270"/>
    </location>
</feature>
<proteinExistence type="predicted"/>
<accession>A0A2N3PNW9</accession>
<dbReference type="Proteomes" id="UP000233293">
    <property type="component" value="Unassembled WGS sequence"/>
</dbReference>
<name>A0A2N3PNW9_9PROT</name>
<evidence type="ECO:0000313" key="2">
    <source>
        <dbReference type="EMBL" id="PKU22096.1"/>
    </source>
</evidence>
<dbReference type="RefSeq" id="WP_101253100.1">
    <property type="nucleotide sequence ID" value="NZ_PIUM01000038.1"/>
</dbReference>